<feature type="domain" description="Insertion element IS150 protein InsJ-like helix-turn-helix" evidence="3">
    <location>
        <begin position="66"/>
        <end position="118"/>
    </location>
</feature>
<comment type="similarity">
    <text evidence="1">Belongs to the IS150/IS1296 orfA family.</text>
</comment>
<dbReference type="PANTHER" id="PTHR33795">
    <property type="entry name" value="INSERTION ELEMENT IS150 PROTEIN INSJ"/>
    <property type="match status" value="1"/>
</dbReference>
<gene>
    <name evidence="4" type="ORF">CWR48_02530</name>
</gene>
<evidence type="ECO:0000256" key="2">
    <source>
        <dbReference type="SAM" id="MobiDB-lite"/>
    </source>
</evidence>
<feature type="region of interest" description="Disordered" evidence="2">
    <location>
        <begin position="168"/>
        <end position="187"/>
    </location>
</feature>
<dbReference type="InterPro" id="IPR052057">
    <property type="entry name" value="IS150/IS1296_orfA-like"/>
</dbReference>
<dbReference type="PANTHER" id="PTHR33795:SF1">
    <property type="entry name" value="INSERTION ELEMENT IS150 PROTEIN INSJ"/>
    <property type="match status" value="1"/>
</dbReference>
<accession>A0A3D8Q133</accession>
<dbReference type="SUPFAM" id="SSF48295">
    <property type="entry name" value="TrpR-like"/>
    <property type="match status" value="1"/>
</dbReference>
<evidence type="ECO:0000313" key="5">
    <source>
        <dbReference type="Proteomes" id="UP000257143"/>
    </source>
</evidence>
<comment type="caution">
    <text evidence="4">The sequence shown here is derived from an EMBL/GenBank/DDBJ whole genome shotgun (WGS) entry which is preliminary data.</text>
</comment>
<feature type="region of interest" description="Disordered" evidence="2">
    <location>
        <begin position="108"/>
        <end position="140"/>
    </location>
</feature>
<evidence type="ECO:0000259" key="3">
    <source>
        <dbReference type="Pfam" id="PF13518"/>
    </source>
</evidence>
<reference evidence="5" key="1">
    <citation type="submission" date="2017-11" db="EMBL/GenBank/DDBJ databases">
        <authorList>
            <person name="Zhu W."/>
        </authorList>
    </citation>
    <scope>NUCLEOTIDE SEQUENCE [LARGE SCALE GENOMIC DNA]</scope>
    <source>
        <strain evidence="5">CAU 1183</strain>
    </source>
</reference>
<feature type="domain" description="Insertion element IS150 protein InsJ-like helix-turn-helix" evidence="3">
    <location>
        <begin position="9"/>
        <end position="56"/>
    </location>
</feature>
<evidence type="ECO:0000313" key="4">
    <source>
        <dbReference type="EMBL" id="RDW21308.1"/>
    </source>
</evidence>
<feature type="compositionally biased region" description="Basic residues" evidence="2">
    <location>
        <begin position="174"/>
        <end position="187"/>
    </location>
</feature>
<dbReference type="OrthoDB" id="5690222at2"/>
<dbReference type="EMBL" id="PIOC01000003">
    <property type="protein sequence ID" value="RDW21308.1"/>
    <property type="molecule type" value="Genomic_DNA"/>
</dbReference>
<dbReference type="InterPro" id="IPR036388">
    <property type="entry name" value="WH-like_DNA-bd_sf"/>
</dbReference>
<organism evidence="4 5">
    <name type="scientific">Oceanobacillus arenosus</name>
    <dbReference type="NCBI Taxonomy" id="1229153"/>
    <lineage>
        <taxon>Bacteria</taxon>
        <taxon>Bacillati</taxon>
        <taxon>Bacillota</taxon>
        <taxon>Bacilli</taxon>
        <taxon>Bacillales</taxon>
        <taxon>Bacillaceae</taxon>
        <taxon>Oceanobacillus</taxon>
    </lineage>
</organism>
<sequence length="187" mass="22031">MAKYSDDLKIKVVKEYQEGYLGIRPLAKKHGIKSKSEVGRWIQLYEEFGVNGLINKEHKQSYSVQFKLDVLRFIERTGSSEMEAALQFEMKNSTRIASWKKAYREGGVEGLSKPKGRPSMSDTSKNRNNKQINENKMTYEQKLERENELLRLEVEYLKKLRTFQMDPEGYLEKHKQRYHSKSKKNSN</sequence>
<name>A0A3D8Q133_9BACI</name>
<evidence type="ECO:0000256" key="1">
    <source>
        <dbReference type="ARBA" id="ARBA00038232"/>
    </source>
</evidence>
<dbReference type="GO" id="GO:0043565">
    <property type="term" value="F:sequence-specific DNA binding"/>
    <property type="evidence" value="ECO:0007669"/>
    <property type="project" value="InterPro"/>
</dbReference>
<dbReference type="InterPro" id="IPR055247">
    <property type="entry name" value="InsJ-like_HTH"/>
</dbReference>
<dbReference type="SUPFAM" id="SSF46689">
    <property type="entry name" value="Homeodomain-like"/>
    <property type="match status" value="1"/>
</dbReference>
<dbReference type="AlphaFoldDB" id="A0A3D8Q133"/>
<dbReference type="InterPro" id="IPR010921">
    <property type="entry name" value="Trp_repressor/repl_initiator"/>
</dbReference>
<dbReference type="Proteomes" id="UP000257143">
    <property type="component" value="Unassembled WGS sequence"/>
</dbReference>
<dbReference type="Pfam" id="PF13518">
    <property type="entry name" value="HTH_28"/>
    <property type="match status" value="2"/>
</dbReference>
<keyword evidence="5" id="KW-1185">Reference proteome</keyword>
<dbReference type="Gene3D" id="1.10.10.10">
    <property type="entry name" value="Winged helix-like DNA-binding domain superfamily/Winged helix DNA-binding domain"/>
    <property type="match status" value="2"/>
</dbReference>
<protein>
    <submittedName>
        <fullName evidence="4">Transposase</fullName>
    </submittedName>
</protein>
<dbReference type="InterPro" id="IPR009057">
    <property type="entry name" value="Homeodomain-like_sf"/>
</dbReference>
<dbReference type="RefSeq" id="WP_115771478.1">
    <property type="nucleotide sequence ID" value="NZ_PIOC01000003.1"/>
</dbReference>
<proteinExistence type="inferred from homology"/>